<dbReference type="EMBL" id="CP036526">
    <property type="protein sequence ID" value="QDT12018.1"/>
    <property type="molecule type" value="Genomic_DNA"/>
</dbReference>
<dbReference type="InterPro" id="IPR058639">
    <property type="entry name" value="BSH_YknX-like"/>
</dbReference>
<dbReference type="RefSeq" id="WP_145419757.1">
    <property type="nucleotide sequence ID" value="NZ_CP036526.1"/>
</dbReference>
<keyword evidence="7" id="KW-1185">Reference proteome</keyword>
<feature type="domain" description="CusB-like beta-barrel" evidence="4">
    <location>
        <begin position="201"/>
        <end position="270"/>
    </location>
</feature>
<accession>A0A517NY08</accession>
<organism evidence="6 7">
    <name type="scientific">Stieleria marina</name>
    <dbReference type="NCBI Taxonomy" id="1930275"/>
    <lineage>
        <taxon>Bacteria</taxon>
        <taxon>Pseudomonadati</taxon>
        <taxon>Planctomycetota</taxon>
        <taxon>Planctomycetia</taxon>
        <taxon>Pirellulales</taxon>
        <taxon>Pirellulaceae</taxon>
        <taxon>Stieleria</taxon>
    </lineage>
</organism>
<dbReference type="GO" id="GO:1990281">
    <property type="term" value="C:efflux pump complex"/>
    <property type="evidence" value="ECO:0007669"/>
    <property type="project" value="TreeGrafter"/>
</dbReference>
<feature type="coiled-coil region" evidence="2">
    <location>
        <begin position="126"/>
        <end position="153"/>
    </location>
</feature>
<feature type="chain" id="PRO_5022158748" evidence="3">
    <location>
        <begin position="26"/>
        <end position="287"/>
    </location>
</feature>
<dbReference type="AlphaFoldDB" id="A0A517NY08"/>
<dbReference type="InterPro" id="IPR058792">
    <property type="entry name" value="Beta-barrel_RND_2"/>
</dbReference>
<dbReference type="Proteomes" id="UP000319817">
    <property type="component" value="Chromosome"/>
</dbReference>
<evidence type="ECO:0000256" key="2">
    <source>
        <dbReference type="SAM" id="Coils"/>
    </source>
</evidence>
<comment type="similarity">
    <text evidence="1">Belongs to the membrane fusion protein (MFP) (TC 8.A.1) family.</text>
</comment>
<dbReference type="Gene3D" id="2.40.50.100">
    <property type="match status" value="1"/>
</dbReference>
<dbReference type="Gene3D" id="2.40.30.170">
    <property type="match status" value="1"/>
</dbReference>
<keyword evidence="3" id="KW-0732">Signal</keyword>
<dbReference type="SUPFAM" id="SSF111369">
    <property type="entry name" value="HlyD-like secretion proteins"/>
    <property type="match status" value="1"/>
</dbReference>
<evidence type="ECO:0000256" key="1">
    <source>
        <dbReference type="ARBA" id="ARBA00009477"/>
    </source>
</evidence>
<name>A0A517NY08_9BACT</name>
<dbReference type="NCBIfam" id="TIGR01730">
    <property type="entry name" value="RND_mfp"/>
    <property type="match status" value="1"/>
</dbReference>
<keyword evidence="2" id="KW-0175">Coiled coil</keyword>
<evidence type="ECO:0000256" key="3">
    <source>
        <dbReference type="SAM" id="SignalP"/>
    </source>
</evidence>
<evidence type="ECO:0000313" key="6">
    <source>
        <dbReference type="EMBL" id="QDT12018.1"/>
    </source>
</evidence>
<keyword evidence="6" id="KW-0449">Lipoprotein</keyword>
<proteinExistence type="inferred from homology"/>
<protein>
    <submittedName>
        <fullName evidence="6">Periplasmic multidrug efflux lipoprotein</fullName>
    </submittedName>
</protein>
<evidence type="ECO:0000259" key="5">
    <source>
        <dbReference type="Pfam" id="PF25984"/>
    </source>
</evidence>
<feature type="domain" description="YknX-like barrel-sandwich hybrid" evidence="5">
    <location>
        <begin position="42"/>
        <end position="183"/>
    </location>
</feature>
<dbReference type="Gene3D" id="1.10.287.470">
    <property type="entry name" value="Helix hairpin bin"/>
    <property type="match status" value="1"/>
</dbReference>
<gene>
    <name evidence="6" type="ORF">K239x_40260</name>
</gene>
<dbReference type="PANTHER" id="PTHR30469">
    <property type="entry name" value="MULTIDRUG RESISTANCE PROTEIN MDTA"/>
    <property type="match status" value="1"/>
</dbReference>
<feature type="signal peptide" evidence="3">
    <location>
        <begin position="1"/>
        <end position="25"/>
    </location>
</feature>
<dbReference type="GO" id="GO:0015562">
    <property type="term" value="F:efflux transmembrane transporter activity"/>
    <property type="evidence" value="ECO:0007669"/>
    <property type="project" value="TreeGrafter"/>
</dbReference>
<evidence type="ECO:0000259" key="4">
    <source>
        <dbReference type="Pfam" id="PF25954"/>
    </source>
</evidence>
<evidence type="ECO:0000313" key="7">
    <source>
        <dbReference type="Proteomes" id="UP000319817"/>
    </source>
</evidence>
<sequence precursor="true">MKPSLTLASTTLALATVVMSGQFSAAGTIESFVEPYRRVAIPAPEIGVLADISVVEGDQVSKDQIVAKLDDSILRSSAKVARAAMESTGTLLAAESDNDSRLNQLDSYKQLKEQGNASPREYQRALSEQAKSAARLQTAKEELELRRLEFERVNVQIARRQITSPLDGTVVAIDKEAGEFVSPTDPVVMHVVQIDTLKTVFSVPRSAAVDVAVGQQVELSVGYEAITCTGTIDFVSPIADPQSGTVRVKLRIANLEGKLQSGSVCRWNLEGYESDQRISNAPTSNQR</sequence>
<dbReference type="PANTHER" id="PTHR30469:SF15">
    <property type="entry name" value="HLYD FAMILY OF SECRETION PROTEINS"/>
    <property type="match status" value="1"/>
</dbReference>
<dbReference type="OrthoDB" id="268285at2"/>
<dbReference type="InterPro" id="IPR006143">
    <property type="entry name" value="RND_pump_MFP"/>
</dbReference>
<dbReference type="Pfam" id="PF25954">
    <property type="entry name" value="Beta-barrel_RND_2"/>
    <property type="match status" value="1"/>
</dbReference>
<dbReference type="Pfam" id="PF25984">
    <property type="entry name" value="BSH_YknX"/>
    <property type="match status" value="1"/>
</dbReference>
<reference evidence="6 7" key="1">
    <citation type="submission" date="2019-02" db="EMBL/GenBank/DDBJ databases">
        <title>Deep-cultivation of Planctomycetes and their phenomic and genomic characterization uncovers novel biology.</title>
        <authorList>
            <person name="Wiegand S."/>
            <person name="Jogler M."/>
            <person name="Boedeker C."/>
            <person name="Pinto D."/>
            <person name="Vollmers J."/>
            <person name="Rivas-Marin E."/>
            <person name="Kohn T."/>
            <person name="Peeters S.H."/>
            <person name="Heuer A."/>
            <person name="Rast P."/>
            <person name="Oberbeckmann S."/>
            <person name="Bunk B."/>
            <person name="Jeske O."/>
            <person name="Meyerdierks A."/>
            <person name="Storesund J.E."/>
            <person name="Kallscheuer N."/>
            <person name="Luecker S."/>
            <person name="Lage O.M."/>
            <person name="Pohl T."/>
            <person name="Merkel B.J."/>
            <person name="Hornburger P."/>
            <person name="Mueller R.-W."/>
            <person name="Bruemmer F."/>
            <person name="Labrenz M."/>
            <person name="Spormann A.M."/>
            <person name="Op den Camp H."/>
            <person name="Overmann J."/>
            <person name="Amann R."/>
            <person name="Jetten M.S.M."/>
            <person name="Mascher T."/>
            <person name="Medema M.H."/>
            <person name="Devos D.P."/>
            <person name="Kaster A.-K."/>
            <person name="Ovreas L."/>
            <person name="Rohde M."/>
            <person name="Galperin M.Y."/>
            <person name="Jogler C."/>
        </authorList>
    </citation>
    <scope>NUCLEOTIDE SEQUENCE [LARGE SCALE GENOMIC DNA]</scope>
    <source>
        <strain evidence="6 7">K23_9</strain>
    </source>
</reference>